<dbReference type="EMBL" id="SUMG01000005">
    <property type="protein sequence ID" value="NBG88045.1"/>
    <property type="molecule type" value="Genomic_DNA"/>
</dbReference>
<dbReference type="SUPFAM" id="SSF109998">
    <property type="entry name" value="Triger factor/SurA peptide-binding domain-like"/>
    <property type="match status" value="1"/>
</dbReference>
<feature type="domain" description="PpiC" evidence="2">
    <location>
        <begin position="115"/>
        <end position="205"/>
    </location>
</feature>
<evidence type="ECO:0000259" key="2">
    <source>
        <dbReference type="PROSITE" id="PS50198"/>
    </source>
</evidence>
<gene>
    <name evidence="3" type="ORF">ISALK_05975</name>
</gene>
<dbReference type="InterPro" id="IPR027304">
    <property type="entry name" value="Trigger_fact/SurA_dom_sf"/>
</dbReference>
<dbReference type="PROSITE" id="PS50198">
    <property type="entry name" value="PPIC_PPIASE_2"/>
    <property type="match status" value="1"/>
</dbReference>
<keyword evidence="1" id="KW-0697">Rotamase</keyword>
<dbReference type="InterPro" id="IPR050245">
    <property type="entry name" value="PrsA_foldase"/>
</dbReference>
<keyword evidence="4" id="KW-1185">Reference proteome</keyword>
<dbReference type="Gene3D" id="1.10.8.1040">
    <property type="match status" value="1"/>
</dbReference>
<reference evidence="3 4" key="1">
    <citation type="submission" date="2019-04" db="EMBL/GenBank/DDBJ databases">
        <title>Isachenkonia alkalipeptolytica gen. nov. sp. nov. a new anaerobic, alkiliphilic organothrophic bacterium capable to reduce synthesized ferrihydrite isolated from a soda lake.</title>
        <authorList>
            <person name="Toshchakov S.V."/>
            <person name="Zavarzina D.G."/>
            <person name="Zhilina T.N."/>
            <person name="Kostrikina N.A."/>
            <person name="Kublanov I.V."/>
        </authorList>
    </citation>
    <scope>NUCLEOTIDE SEQUENCE [LARGE SCALE GENOMIC DNA]</scope>
    <source>
        <strain evidence="3 4">Z-1701</strain>
    </source>
</reference>
<accession>A0AA43XJI5</accession>
<dbReference type="InterPro" id="IPR000297">
    <property type="entry name" value="PPIase_PpiC"/>
</dbReference>
<dbReference type="InterPro" id="IPR023058">
    <property type="entry name" value="PPIase_PpiC_CS"/>
</dbReference>
<sequence>MTTENKVLAVVEGREITQQDVDALLGSLDPQRAMQFQSEEGKKTLVEELVNQELFFLKAKENNLEKDEEFQQELEKIKDNFLKQYAINKTIKDAEVKPEEAEVFYESNKDQFQEPEKVACKHILMDDEEALAQVKSDIDAGNISFEDAAKENSKCPSKEQGGDLGAFPKGKMVPEFEEAAFNMEEGTISAPVKTQFGVHLIKVEEKTEASVKSFEEVKGQLMQNLLMQKQQALYTEKVNEYKEQFNVEMNL</sequence>
<comment type="caution">
    <text evidence="3">The sequence shown here is derived from an EMBL/GenBank/DDBJ whole genome shotgun (WGS) entry which is preliminary data.</text>
</comment>
<evidence type="ECO:0000313" key="4">
    <source>
        <dbReference type="Proteomes" id="UP000449710"/>
    </source>
</evidence>
<dbReference type="Pfam" id="PF00639">
    <property type="entry name" value="Rotamase"/>
    <property type="match status" value="1"/>
</dbReference>
<proteinExistence type="predicted"/>
<dbReference type="PROSITE" id="PS01096">
    <property type="entry name" value="PPIC_PPIASE_1"/>
    <property type="match status" value="1"/>
</dbReference>
<organism evidence="3 4">
    <name type="scientific">Isachenkonia alkalipeptolytica</name>
    <dbReference type="NCBI Taxonomy" id="2565777"/>
    <lineage>
        <taxon>Bacteria</taxon>
        <taxon>Bacillati</taxon>
        <taxon>Bacillota</taxon>
        <taxon>Clostridia</taxon>
        <taxon>Eubacteriales</taxon>
        <taxon>Clostridiaceae</taxon>
        <taxon>Isachenkonia</taxon>
    </lineage>
</organism>
<dbReference type="PANTHER" id="PTHR47245:SF2">
    <property type="entry name" value="PEPTIDYL-PROLYL CIS-TRANS ISOMERASE HP_0175-RELATED"/>
    <property type="match status" value="1"/>
</dbReference>
<keyword evidence="1 3" id="KW-0413">Isomerase</keyword>
<dbReference type="AlphaFoldDB" id="A0AA43XJI5"/>
<evidence type="ECO:0000256" key="1">
    <source>
        <dbReference type="PROSITE-ProRule" id="PRU00278"/>
    </source>
</evidence>
<protein>
    <submittedName>
        <fullName evidence="3">Peptidylprolyl isomerase</fullName>
    </submittedName>
</protein>
<dbReference type="Proteomes" id="UP000449710">
    <property type="component" value="Unassembled WGS sequence"/>
</dbReference>
<dbReference type="SUPFAM" id="SSF54534">
    <property type="entry name" value="FKBP-like"/>
    <property type="match status" value="1"/>
</dbReference>
<dbReference type="InterPro" id="IPR046357">
    <property type="entry name" value="PPIase_dom_sf"/>
</dbReference>
<dbReference type="GO" id="GO:0003755">
    <property type="term" value="F:peptidyl-prolyl cis-trans isomerase activity"/>
    <property type="evidence" value="ECO:0007669"/>
    <property type="project" value="UniProtKB-KW"/>
</dbReference>
<dbReference type="RefSeq" id="WP_160720149.1">
    <property type="nucleotide sequence ID" value="NZ_SUMG01000005.1"/>
</dbReference>
<evidence type="ECO:0000313" key="3">
    <source>
        <dbReference type="EMBL" id="NBG88045.1"/>
    </source>
</evidence>
<dbReference type="PANTHER" id="PTHR47245">
    <property type="entry name" value="PEPTIDYLPROLYL ISOMERASE"/>
    <property type="match status" value="1"/>
</dbReference>
<name>A0AA43XJI5_9CLOT</name>
<dbReference type="Gene3D" id="3.10.50.40">
    <property type="match status" value="1"/>
</dbReference>